<reference evidence="1 2" key="1">
    <citation type="submission" date="2018-06" db="EMBL/GenBank/DDBJ databases">
        <title>Draft sequence of Acidithiobacillus ferrooxidans CCM 4253.</title>
        <authorList>
            <person name="Moya-Beltran A."/>
            <person name="Castro M."/>
            <person name="Covarrubias P.C."/>
            <person name="Issotta F."/>
            <person name="Janiczek O."/>
            <person name="Mandl M."/>
            <person name="Kucera J."/>
            <person name="Quatrini R."/>
        </authorList>
    </citation>
    <scope>NUCLEOTIDE SEQUENCE [LARGE SCALE GENOMIC DNA]</scope>
    <source>
        <strain evidence="1 2">CCM 4253</strain>
    </source>
</reference>
<dbReference type="GeneID" id="65282209"/>
<evidence type="ECO:0000313" key="2">
    <source>
        <dbReference type="Proteomes" id="UP000248886"/>
    </source>
</evidence>
<dbReference type="InterPro" id="IPR007497">
    <property type="entry name" value="SIMPL/DUF541"/>
</dbReference>
<accession>A0A2W1K1H1</accession>
<dbReference type="OMA" id="HRQGATT"/>
<dbReference type="AlphaFoldDB" id="A0A2W1K1H1"/>
<evidence type="ECO:0008006" key="3">
    <source>
        <dbReference type="Google" id="ProtNLM"/>
    </source>
</evidence>
<proteinExistence type="predicted"/>
<sequence>MRRTHMLWLLLGLPGLAVAKVPTLALTSVHFQVMTHYRAPRTVLHADLQAEASGRSPAKLAAMVNQDVSWAKARLQSVPGITWRSAGYQTQATGQTDAPWLVREDLAVQSPDPAVLLPLLGTLQSRLHLVGMQYAAPSVAIHKALRTAELRGLRRYRKQAQQNCTALGYHGARLGQVFINTNVVPLARPMPVMALAAKVVPGPVVGRGGTERGRVVVEGNAYCER</sequence>
<gene>
    <name evidence="1" type="ORF">DN052_12350</name>
</gene>
<comment type="caution">
    <text evidence="1">The sequence shown here is derived from an EMBL/GenBank/DDBJ whole genome shotgun (WGS) entry which is preliminary data.</text>
</comment>
<dbReference type="Proteomes" id="UP000248886">
    <property type="component" value="Unassembled WGS sequence"/>
</dbReference>
<dbReference type="Pfam" id="PF04402">
    <property type="entry name" value="SIMPL"/>
    <property type="match status" value="1"/>
</dbReference>
<name>A0A2W1K1H1_ACIFR</name>
<organism evidence="1 2">
    <name type="scientific">Acidithiobacillus ferrooxidans</name>
    <name type="common">Thiobacillus ferrooxidans</name>
    <dbReference type="NCBI Taxonomy" id="920"/>
    <lineage>
        <taxon>Bacteria</taxon>
        <taxon>Pseudomonadati</taxon>
        <taxon>Pseudomonadota</taxon>
        <taxon>Acidithiobacillia</taxon>
        <taxon>Acidithiobacillales</taxon>
        <taxon>Acidithiobacillaceae</taxon>
        <taxon>Acidithiobacillus</taxon>
    </lineage>
</organism>
<dbReference type="RefSeq" id="WP_012537667.1">
    <property type="nucleotide sequence ID" value="NZ_AP025160.1"/>
</dbReference>
<protein>
    <recommendedName>
        <fullName evidence="3">DUF541 domain-containing protein</fullName>
    </recommendedName>
</protein>
<evidence type="ECO:0000313" key="1">
    <source>
        <dbReference type="EMBL" id="PZD80290.1"/>
    </source>
</evidence>
<dbReference type="EMBL" id="QKQP01000006">
    <property type="protein sequence ID" value="PZD80290.1"/>
    <property type="molecule type" value="Genomic_DNA"/>
</dbReference>